<reference evidence="1 2" key="1">
    <citation type="submission" date="2018-09" db="EMBL/GenBank/DDBJ databases">
        <title>The draft genome of Acinetobacter spp. strains.</title>
        <authorList>
            <person name="Qin J."/>
            <person name="Feng Y."/>
            <person name="Zong Z."/>
        </authorList>
    </citation>
    <scope>NUCLEOTIDE SEQUENCE [LARGE SCALE GENOMIC DNA]</scope>
    <source>
        <strain evidence="1 2">WCHAc060115</strain>
    </source>
</reference>
<sequence>MPAVQIEVRQQYDLDTELALMEAVHSALVEAFMIPQHDRNIRLFAHAPHRFLCPTDKSQPEYFTLISIDCFAGRSLVAKRHLYQAMVRNLSSLGIPADHINILLREIPTENWGIQGGQAACDVSLGFNIEV</sequence>
<proteinExistence type="predicted"/>
<dbReference type="PANTHER" id="PTHR38460">
    <property type="entry name" value="TAUTOMERASE YOLI-RELATED"/>
    <property type="match status" value="1"/>
</dbReference>
<dbReference type="Pfam" id="PF14552">
    <property type="entry name" value="Tautomerase_2"/>
    <property type="match status" value="1"/>
</dbReference>
<protein>
    <submittedName>
        <fullName evidence="1">Tautomerase family protein</fullName>
    </submittedName>
</protein>
<organism evidence="1 2">
    <name type="scientific">Acinetobacter rongchengensis</name>
    <dbReference type="NCBI Taxonomy" id="2419601"/>
    <lineage>
        <taxon>Bacteria</taxon>
        <taxon>Pseudomonadati</taxon>
        <taxon>Pseudomonadota</taxon>
        <taxon>Gammaproteobacteria</taxon>
        <taxon>Moraxellales</taxon>
        <taxon>Moraxellaceae</taxon>
        <taxon>Acinetobacter</taxon>
    </lineage>
</organism>
<name>A0A3A8EQ87_9GAMM</name>
<comment type="caution">
    <text evidence="1">The sequence shown here is derived from an EMBL/GenBank/DDBJ whole genome shotgun (WGS) entry which is preliminary data.</text>
</comment>
<dbReference type="Proteomes" id="UP000280405">
    <property type="component" value="Unassembled WGS sequence"/>
</dbReference>
<dbReference type="AlphaFoldDB" id="A0A3A8EQ87"/>
<dbReference type="InterPro" id="IPR014347">
    <property type="entry name" value="Tautomerase/MIF_sf"/>
</dbReference>
<dbReference type="RefSeq" id="WP_120384805.1">
    <property type="nucleotide sequence ID" value="NZ_RAXT01000037.1"/>
</dbReference>
<evidence type="ECO:0000313" key="1">
    <source>
        <dbReference type="EMBL" id="RKG36695.1"/>
    </source>
</evidence>
<keyword evidence="2" id="KW-1185">Reference proteome</keyword>
<dbReference type="Gene3D" id="3.30.429.10">
    <property type="entry name" value="Macrophage Migration Inhibitory Factor"/>
    <property type="match status" value="1"/>
</dbReference>
<dbReference type="OrthoDB" id="9804765at2"/>
<gene>
    <name evidence="1" type="ORF">D7V20_14000</name>
</gene>
<dbReference type="SUPFAM" id="SSF55331">
    <property type="entry name" value="Tautomerase/MIF"/>
    <property type="match status" value="1"/>
</dbReference>
<accession>A0A3A8EQ87</accession>
<dbReference type="InterPro" id="IPR037479">
    <property type="entry name" value="Tauto_MSAD"/>
</dbReference>
<dbReference type="EMBL" id="RAXT01000037">
    <property type="protein sequence ID" value="RKG36695.1"/>
    <property type="molecule type" value="Genomic_DNA"/>
</dbReference>
<evidence type="ECO:0000313" key="2">
    <source>
        <dbReference type="Proteomes" id="UP000280405"/>
    </source>
</evidence>
<dbReference type="PANTHER" id="PTHR38460:SF1">
    <property type="entry name" value="TAUTOMERASE YOLI-RELATED"/>
    <property type="match status" value="1"/>
</dbReference>